<name>A0A8S4C3W9_9ACAR</name>
<dbReference type="PANTHER" id="PTHR30308">
    <property type="entry name" value="TMRNA-BINDING COMPONENT OF TRANS-TRANSLATION TAGGING COMPLEX"/>
    <property type="match status" value="1"/>
</dbReference>
<dbReference type="InterPro" id="IPR023620">
    <property type="entry name" value="SmpB"/>
</dbReference>
<accession>A0A8S4C3W9</accession>
<proteinExistence type="inferred from homology"/>
<dbReference type="Proteomes" id="UP000837675">
    <property type="component" value="Unassembled WGS sequence"/>
</dbReference>
<dbReference type="Gene3D" id="2.40.280.10">
    <property type="match status" value="1"/>
</dbReference>
<dbReference type="InterPro" id="IPR000037">
    <property type="entry name" value="SsrA-bd_prot"/>
</dbReference>
<protein>
    <submittedName>
        <fullName evidence="3">SsrA-binding protein SmpB</fullName>
    </submittedName>
</protein>
<evidence type="ECO:0000313" key="3">
    <source>
        <dbReference type="EMBL" id="CAG7592658.1"/>
    </source>
</evidence>
<gene>
    <name evidence="3" type="ORF">MHYMCMPASI_00590</name>
</gene>
<evidence type="ECO:0000313" key="4">
    <source>
        <dbReference type="Proteomes" id="UP000837675"/>
    </source>
</evidence>
<keyword evidence="1" id="KW-0963">Cytoplasm</keyword>
<keyword evidence="4" id="KW-1185">Reference proteome</keyword>
<dbReference type="AlphaFoldDB" id="A0A8S4C3W9"/>
<dbReference type="CDD" id="cd09294">
    <property type="entry name" value="SmpB"/>
    <property type="match status" value="1"/>
</dbReference>
<keyword evidence="2" id="KW-0694">RNA-binding</keyword>
<dbReference type="PROSITE" id="PS01317">
    <property type="entry name" value="SSRP"/>
    <property type="match status" value="1"/>
</dbReference>
<dbReference type="SUPFAM" id="SSF74982">
    <property type="entry name" value="Small protein B (SmpB)"/>
    <property type="match status" value="1"/>
</dbReference>
<dbReference type="GO" id="GO:0003723">
    <property type="term" value="F:RNA binding"/>
    <property type="evidence" value="ECO:0007669"/>
    <property type="project" value="UniProtKB-KW"/>
</dbReference>
<sequence length="154" mass="18201">MSNLYEKNILKKISQNNRAYYDYFIEDIYEAGIVLTGTEVKSLRRGKVSIVEAHADETDGEIFLLNANIPEYTEANRYNHYPKRSRKLLLHANEIRKLIGLIKRRGYTLVPIAIYFNKKNKVKVALGLGKGKKNYYKRETIKEREWQRQKSRME</sequence>
<evidence type="ECO:0000256" key="2">
    <source>
        <dbReference type="ARBA" id="ARBA00022884"/>
    </source>
</evidence>
<dbReference type="GO" id="GO:0070930">
    <property type="term" value="P:trans-translation-dependent protein tagging"/>
    <property type="evidence" value="ECO:0007669"/>
    <property type="project" value="TreeGrafter"/>
</dbReference>
<dbReference type="InterPro" id="IPR020081">
    <property type="entry name" value="SsrA-bd_prot_CS"/>
</dbReference>
<organism evidence="3 4">
    <name type="scientific">Hyalomma marginatum</name>
    <dbReference type="NCBI Taxonomy" id="34627"/>
    <lineage>
        <taxon>Eukaryota</taxon>
        <taxon>Metazoa</taxon>
        <taxon>Ecdysozoa</taxon>
        <taxon>Arthropoda</taxon>
        <taxon>Chelicerata</taxon>
        <taxon>Arachnida</taxon>
        <taxon>Acari</taxon>
        <taxon>Parasitiformes</taxon>
        <taxon>Ixodida</taxon>
        <taxon>Ixodoidea</taxon>
        <taxon>Ixodidae</taxon>
        <taxon>Hyalomminae</taxon>
        <taxon>Hyalomma</taxon>
    </lineage>
</organism>
<dbReference type="Pfam" id="PF01668">
    <property type="entry name" value="SmpB"/>
    <property type="match status" value="1"/>
</dbReference>
<comment type="caution">
    <text evidence="3">The sequence shown here is derived from an EMBL/GenBank/DDBJ whole genome shotgun (WGS) entry which is preliminary data.</text>
</comment>
<dbReference type="NCBIfam" id="NF003843">
    <property type="entry name" value="PRK05422.1"/>
    <property type="match status" value="1"/>
</dbReference>
<reference evidence="3" key="1">
    <citation type="submission" date="2021-06" db="EMBL/GenBank/DDBJ databases">
        <authorList>
            <person name="Nardi T."/>
            <person name="Nardi T."/>
        </authorList>
    </citation>
    <scope>NUCLEOTIDE SEQUENCE</scope>
</reference>
<dbReference type="PANTHER" id="PTHR30308:SF2">
    <property type="entry name" value="SSRA-BINDING PROTEIN"/>
    <property type="match status" value="1"/>
</dbReference>
<dbReference type="GO" id="GO:0005829">
    <property type="term" value="C:cytosol"/>
    <property type="evidence" value="ECO:0007669"/>
    <property type="project" value="TreeGrafter"/>
</dbReference>
<dbReference type="EMBL" id="CAJVAF010000289">
    <property type="protein sequence ID" value="CAG7592658.1"/>
    <property type="molecule type" value="Genomic_DNA"/>
</dbReference>
<dbReference type="HAMAP" id="MF_00023">
    <property type="entry name" value="SmpB"/>
    <property type="match status" value="1"/>
</dbReference>
<dbReference type="NCBIfam" id="TIGR00086">
    <property type="entry name" value="smpB"/>
    <property type="match status" value="1"/>
</dbReference>
<evidence type="ECO:0000256" key="1">
    <source>
        <dbReference type="ARBA" id="ARBA00022490"/>
    </source>
</evidence>